<dbReference type="InterPro" id="IPR002018">
    <property type="entry name" value="CarbesteraseB"/>
</dbReference>
<accession>A0A2V5H5A6</accession>
<evidence type="ECO:0000256" key="4">
    <source>
        <dbReference type="SAM" id="SignalP"/>
    </source>
</evidence>
<dbReference type="OMA" id="IAFLFHN"/>
<organism evidence="6 7">
    <name type="scientific">Aspergillus violaceofuscus (strain CBS 115571)</name>
    <dbReference type="NCBI Taxonomy" id="1450538"/>
    <lineage>
        <taxon>Eukaryota</taxon>
        <taxon>Fungi</taxon>
        <taxon>Dikarya</taxon>
        <taxon>Ascomycota</taxon>
        <taxon>Pezizomycotina</taxon>
        <taxon>Eurotiomycetes</taxon>
        <taxon>Eurotiomycetidae</taxon>
        <taxon>Eurotiales</taxon>
        <taxon>Aspergillaceae</taxon>
        <taxon>Aspergillus</taxon>
    </lineage>
</organism>
<dbReference type="PANTHER" id="PTHR43918">
    <property type="entry name" value="ACETYLCHOLINESTERASE"/>
    <property type="match status" value="1"/>
</dbReference>
<proteinExistence type="inferred from homology"/>
<keyword evidence="7" id="KW-1185">Reference proteome</keyword>
<keyword evidence="2" id="KW-0378">Hydrolase</keyword>
<dbReference type="Pfam" id="PF00135">
    <property type="entry name" value="COesterase"/>
    <property type="match status" value="1"/>
</dbReference>
<evidence type="ECO:0000256" key="1">
    <source>
        <dbReference type="ARBA" id="ARBA00005964"/>
    </source>
</evidence>
<feature type="signal peptide" evidence="4">
    <location>
        <begin position="1"/>
        <end position="18"/>
    </location>
</feature>
<dbReference type="Proteomes" id="UP000249829">
    <property type="component" value="Unassembled WGS sequence"/>
</dbReference>
<feature type="chain" id="PRO_5016038650" evidence="4">
    <location>
        <begin position="19"/>
        <end position="578"/>
    </location>
</feature>
<dbReference type="AlphaFoldDB" id="A0A2V5H5A6"/>
<evidence type="ECO:0000256" key="3">
    <source>
        <dbReference type="SAM" id="MobiDB-lite"/>
    </source>
</evidence>
<dbReference type="STRING" id="1450538.A0A2V5H5A6"/>
<dbReference type="EMBL" id="KZ825176">
    <property type="protein sequence ID" value="PYI16003.1"/>
    <property type="molecule type" value="Genomic_DNA"/>
</dbReference>
<evidence type="ECO:0000313" key="6">
    <source>
        <dbReference type="EMBL" id="PYI16003.1"/>
    </source>
</evidence>
<dbReference type="InterPro" id="IPR050654">
    <property type="entry name" value="AChE-related_enzymes"/>
</dbReference>
<reference evidence="6 7" key="1">
    <citation type="submission" date="2018-02" db="EMBL/GenBank/DDBJ databases">
        <title>The genomes of Aspergillus section Nigri reveals drivers in fungal speciation.</title>
        <authorList>
            <consortium name="DOE Joint Genome Institute"/>
            <person name="Vesth T.C."/>
            <person name="Nybo J."/>
            <person name="Theobald S."/>
            <person name="Brandl J."/>
            <person name="Frisvad J.C."/>
            <person name="Nielsen K.F."/>
            <person name="Lyhne E.K."/>
            <person name="Kogle M.E."/>
            <person name="Kuo A."/>
            <person name="Riley R."/>
            <person name="Clum A."/>
            <person name="Nolan M."/>
            <person name="Lipzen A."/>
            <person name="Salamov A."/>
            <person name="Henrissat B."/>
            <person name="Wiebenga A."/>
            <person name="De vries R.P."/>
            <person name="Grigoriev I.V."/>
            <person name="Mortensen U.H."/>
            <person name="Andersen M.R."/>
            <person name="Baker S.E."/>
        </authorList>
    </citation>
    <scope>NUCLEOTIDE SEQUENCE [LARGE SCALE GENOMIC DNA]</scope>
    <source>
        <strain evidence="6 7">CBS 115571</strain>
    </source>
</reference>
<dbReference type="Gene3D" id="3.40.50.1820">
    <property type="entry name" value="alpha/beta hydrolase"/>
    <property type="match status" value="1"/>
</dbReference>
<feature type="domain" description="Carboxylesterase type B" evidence="5">
    <location>
        <begin position="41"/>
        <end position="548"/>
    </location>
</feature>
<protein>
    <submittedName>
        <fullName evidence="6">Carboxylesterase family protein</fullName>
    </submittedName>
</protein>
<comment type="similarity">
    <text evidence="1">Belongs to the type-B carboxylesterase/lipase family.</text>
</comment>
<gene>
    <name evidence="6" type="ORF">BO99DRAFT_466802</name>
</gene>
<feature type="region of interest" description="Disordered" evidence="3">
    <location>
        <begin position="23"/>
        <end position="42"/>
    </location>
</feature>
<evidence type="ECO:0000256" key="2">
    <source>
        <dbReference type="ARBA" id="ARBA00022801"/>
    </source>
</evidence>
<evidence type="ECO:0000313" key="7">
    <source>
        <dbReference type="Proteomes" id="UP000249829"/>
    </source>
</evidence>
<dbReference type="GO" id="GO:0052689">
    <property type="term" value="F:carboxylic ester hydrolase activity"/>
    <property type="evidence" value="ECO:0007669"/>
    <property type="project" value="TreeGrafter"/>
</dbReference>
<evidence type="ECO:0000259" key="5">
    <source>
        <dbReference type="Pfam" id="PF00135"/>
    </source>
</evidence>
<keyword evidence="4" id="KW-0732">Signal</keyword>
<sequence length="578" mass="63749">MRGLYTFGLAALAITAEAFNVGRRQDPSSSSSSSSVQHPTAETRNGTYYGIHQSKWHQDYFFSIPYAQPPVDELRFRPPHSLNTSWTGERNATEMGPMCYGYGPTQMANGEHVSEDCLTLNVVRASNVSSPKGLLPVVVYIHGGLFKHGAGSDPRYNMTSLLQVGVHNGQEFVGVTLNYRLSYWGFLSGEEVAREGATNLGLRDQRLALQWVQENIAAFGGDPTKITIWGQEAGAFSVGLQLLAYGGRDDGLFRAAIAQSGSPMLMWPSASATDWQPLYEAFLNATNCTDAVSGSTLDCLRRVPAATLSDVFSSDLTTFNRPNPVVDGDFLPKLGSSALEAGDFVKVPLLLGTTQDEGTWSYYGVEGINTTAEFRAMVEYDGLSTTAASKIAQLYPDDPAQGIPSTLDGRPGNETGLGWQWKRSSAYNGDKIMQAGRRMASQAWAKYGVDVYTYVYDVLFHAKWWQYGAQEQDDIAFLFHNVTLSESLSPTDQADQKKTFEPLSYLMTSMWISFISTLDPNHNSINGTKTWPKYSLAEPEALVFDVNATELCRVEPDTYRSAAISHWMELFQTSEYPR</sequence>
<name>A0A2V5H5A6_ASPV1</name>
<dbReference type="SUPFAM" id="SSF53474">
    <property type="entry name" value="alpha/beta-Hydrolases"/>
    <property type="match status" value="1"/>
</dbReference>
<dbReference type="PANTHER" id="PTHR43918:SF4">
    <property type="entry name" value="CARBOXYLIC ESTER HYDROLASE"/>
    <property type="match status" value="1"/>
</dbReference>
<dbReference type="InterPro" id="IPR029058">
    <property type="entry name" value="AB_hydrolase_fold"/>
</dbReference>